<dbReference type="Gene3D" id="3.40.47.10">
    <property type="match status" value="2"/>
</dbReference>
<reference evidence="6" key="1">
    <citation type="journal article" date="2017" name="Med. Chem. Commun.">
        <title>Nonomuraea sp. ATCC 55076 harbours the largest actinomycete chromosome to date and the kistamicin biosynthetic gene cluster.</title>
        <authorList>
            <person name="Nazari B."/>
            <person name="Forneris C.C."/>
            <person name="Gibson M.I."/>
            <person name="Moon K."/>
            <person name="Schramma K.R."/>
            <person name="Seyedsayamdost M.R."/>
        </authorList>
    </citation>
    <scope>NUCLEOTIDE SEQUENCE [LARGE SCALE GENOMIC DNA]</scope>
    <source>
        <strain evidence="6">ATCC 55076</strain>
    </source>
</reference>
<evidence type="ECO:0000313" key="6">
    <source>
        <dbReference type="Proteomes" id="UP000190797"/>
    </source>
</evidence>
<dbReference type="GO" id="GO:0004315">
    <property type="term" value="F:3-oxoacyl-[acyl-carrier-protein] synthase activity"/>
    <property type="evidence" value="ECO:0007669"/>
    <property type="project" value="InterPro"/>
</dbReference>
<feature type="domain" description="Beta-ketoacyl-[acyl-carrier-protein] synthase III N-terminal" evidence="4">
    <location>
        <begin position="109"/>
        <end position="173"/>
    </location>
</feature>
<dbReference type="Pfam" id="PF08545">
    <property type="entry name" value="ACP_syn_III"/>
    <property type="match status" value="1"/>
</dbReference>
<evidence type="ECO:0000313" key="5">
    <source>
        <dbReference type="EMBL" id="AQZ62026.1"/>
    </source>
</evidence>
<dbReference type="InterPro" id="IPR016039">
    <property type="entry name" value="Thiolase-like"/>
</dbReference>
<dbReference type="STRING" id="1909395.BKM31_11560"/>
<dbReference type="Pfam" id="PF08541">
    <property type="entry name" value="ACP_syn_III_C"/>
    <property type="match status" value="1"/>
</dbReference>
<dbReference type="KEGG" id="noa:BKM31_11560"/>
<dbReference type="OrthoDB" id="7055207at2"/>
<dbReference type="Proteomes" id="UP000190797">
    <property type="component" value="Chromosome"/>
</dbReference>
<evidence type="ECO:0000259" key="4">
    <source>
        <dbReference type="Pfam" id="PF08545"/>
    </source>
</evidence>
<proteinExistence type="predicted"/>
<dbReference type="EMBL" id="CP017717">
    <property type="protein sequence ID" value="AQZ62026.1"/>
    <property type="molecule type" value="Genomic_DNA"/>
</dbReference>
<keyword evidence="2" id="KW-0012">Acyltransferase</keyword>
<dbReference type="GO" id="GO:0006633">
    <property type="term" value="P:fatty acid biosynthetic process"/>
    <property type="evidence" value="ECO:0007669"/>
    <property type="project" value="InterPro"/>
</dbReference>
<dbReference type="CDD" id="cd00827">
    <property type="entry name" value="init_cond_enzymes"/>
    <property type="match status" value="1"/>
</dbReference>
<dbReference type="GO" id="GO:0044550">
    <property type="term" value="P:secondary metabolite biosynthetic process"/>
    <property type="evidence" value="ECO:0007669"/>
    <property type="project" value="TreeGrafter"/>
</dbReference>
<sequence>MRTSGTYLRSIGVHLPPVVTIETAVAQGRYPADEVERFGLMGAAVAGDVPAPELGLRAARQAFDRSGGLSPRDLDLLLYCDVWHQGPEGWAPQYYLQQHLTGGHVPAVELRQGCCGLFNALQLAAGYLRPGGSALLVGADNHGTPLVDRWRMIEGTVMGDAGCALLLTAETTGTGLAELCSVNVIVLPEAEAVNDGGVPMWPPDATVGRPLDFAARNREFRKRLLDGDGARVMLAIQTTMIELADRTLKEADITLDDVAKVAFPHVRRDDVEHRGANWFGLTLADTTWEYGARVGHLGVGDQFVALHHLLATGALAPGDHVLLLGFGAGTTLACAVLRILDVPPEYASTAPD</sequence>
<protein>
    <submittedName>
        <fullName evidence="5">3-oxoacyl-ACP synthase</fullName>
    </submittedName>
</protein>
<keyword evidence="6" id="KW-1185">Reference proteome</keyword>
<gene>
    <name evidence="5" type="ORF">BKM31_11560</name>
</gene>
<keyword evidence="1" id="KW-0808">Transferase</keyword>
<name>A0A1U9ZVN8_9ACTN</name>
<dbReference type="RefSeq" id="WP_080038166.1">
    <property type="nucleotide sequence ID" value="NZ_CP017717.1"/>
</dbReference>
<dbReference type="PANTHER" id="PTHR34069:SF2">
    <property type="entry name" value="BETA-KETOACYL-[ACYL-CARRIER-PROTEIN] SYNTHASE III"/>
    <property type="match status" value="1"/>
</dbReference>
<dbReference type="PANTHER" id="PTHR34069">
    <property type="entry name" value="3-OXOACYL-[ACYL-CARRIER-PROTEIN] SYNTHASE 3"/>
    <property type="match status" value="1"/>
</dbReference>
<evidence type="ECO:0000256" key="1">
    <source>
        <dbReference type="ARBA" id="ARBA00022679"/>
    </source>
</evidence>
<evidence type="ECO:0000256" key="2">
    <source>
        <dbReference type="ARBA" id="ARBA00023315"/>
    </source>
</evidence>
<accession>A0A1U9ZVN8</accession>
<organism evidence="5 6">
    <name type="scientific">[Actinomadura] parvosata subsp. kistnae</name>
    <dbReference type="NCBI Taxonomy" id="1909395"/>
    <lineage>
        <taxon>Bacteria</taxon>
        <taxon>Bacillati</taxon>
        <taxon>Actinomycetota</taxon>
        <taxon>Actinomycetes</taxon>
        <taxon>Streptosporangiales</taxon>
        <taxon>Streptosporangiaceae</taxon>
        <taxon>Nonomuraea</taxon>
    </lineage>
</organism>
<dbReference type="InterPro" id="IPR013751">
    <property type="entry name" value="ACP_syn_III_N"/>
</dbReference>
<evidence type="ECO:0000259" key="3">
    <source>
        <dbReference type="Pfam" id="PF08541"/>
    </source>
</evidence>
<dbReference type="InterPro" id="IPR013747">
    <property type="entry name" value="ACP_syn_III_C"/>
</dbReference>
<dbReference type="AlphaFoldDB" id="A0A1U9ZVN8"/>
<feature type="domain" description="Beta-ketoacyl-[acyl-carrier-protein] synthase III C-terminal" evidence="3">
    <location>
        <begin position="248"/>
        <end position="339"/>
    </location>
</feature>
<dbReference type="SUPFAM" id="SSF53901">
    <property type="entry name" value="Thiolase-like"/>
    <property type="match status" value="1"/>
</dbReference>